<reference evidence="13 23" key="9">
    <citation type="submission" date="2020-07" db="EMBL/GenBank/DDBJ databases">
        <title>Whole genome sequence of Sphingobium yanoikuyae A3.</title>
        <authorList>
            <person name="Han S.-S."/>
        </authorList>
    </citation>
    <scope>NUCLEOTIDE SEQUENCE [LARGE SCALE GENOMIC DNA]</scope>
    <source>
        <strain evidence="13 23">A3</strain>
    </source>
</reference>
<dbReference type="Proteomes" id="UP000287401">
    <property type="component" value="Unassembled WGS sequence"/>
</dbReference>
<evidence type="ECO:0000313" key="21">
    <source>
        <dbReference type="Proteomes" id="UP000464086"/>
    </source>
</evidence>
<evidence type="ECO:0000313" key="19">
    <source>
        <dbReference type="Proteomes" id="UP000280708"/>
    </source>
</evidence>
<evidence type="ECO:0000313" key="7">
    <source>
        <dbReference type="EMBL" id="AYO78813.1"/>
    </source>
</evidence>
<keyword evidence="3" id="KW-0812">Transmembrane</keyword>
<reference evidence="14 20" key="5">
    <citation type="submission" date="2018-07" db="EMBL/GenBank/DDBJ databases">
        <title>Genomic and Epidemiologic Investigation of an Indolent Hospital Outbreak.</title>
        <authorList>
            <person name="Johnson R.C."/>
            <person name="Deming C."/>
            <person name="Conlan S."/>
            <person name="Zellmer C.J."/>
            <person name="Michelin A.V."/>
            <person name="Lee-Lin S."/>
            <person name="Thomas P.J."/>
            <person name="Park M."/>
            <person name="Weingarten R.A."/>
            <person name="Less J."/>
            <person name="Dekker J.P."/>
            <person name="Frank K.M."/>
            <person name="Musser K.A."/>
            <person name="Mcquiston J.R."/>
            <person name="Henderson D.K."/>
            <person name="Lau A.F."/>
            <person name="Palmore T.N."/>
            <person name="Segre J.A."/>
        </authorList>
    </citation>
    <scope>NUCLEOTIDE SEQUENCE [LARGE SCALE GENOMIC DNA]</scope>
    <source>
        <strain evidence="14 20">SK-NIH.Env6_1116</strain>
    </source>
</reference>
<evidence type="ECO:0000256" key="2">
    <source>
        <dbReference type="SAM" id="MobiDB-lite"/>
    </source>
</evidence>
<dbReference type="OrthoDB" id="7474933at2"/>
<evidence type="ECO:0000313" key="14">
    <source>
        <dbReference type="EMBL" id="RSU53847.1"/>
    </source>
</evidence>
<feature type="region of interest" description="Disordered" evidence="2">
    <location>
        <begin position="82"/>
        <end position="112"/>
    </location>
</feature>
<dbReference type="PATRIC" id="fig|13690.10.peg.1517"/>
<reference evidence="6 16" key="3">
    <citation type="submission" date="2017-04" db="EMBL/GenBank/DDBJ databases">
        <title>Characterization, genome and methylation analysis of a phthalic acid esters degrading strain Sphingobium yanoikuyae SHJ.</title>
        <authorList>
            <person name="Feng L."/>
        </authorList>
    </citation>
    <scope>NUCLEOTIDE SEQUENCE [LARGE SCALE GENOMIC DNA]</scope>
    <source>
        <strain evidence="6 16">SHJ</strain>
    </source>
</reference>
<dbReference type="GO" id="GO:0003677">
    <property type="term" value="F:DNA binding"/>
    <property type="evidence" value="ECO:0007669"/>
    <property type="project" value="UniProtKB-KW"/>
</dbReference>
<evidence type="ECO:0000313" key="23">
    <source>
        <dbReference type="Proteomes" id="UP000515377"/>
    </source>
</evidence>
<dbReference type="Pfam" id="PF00196">
    <property type="entry name" value="GerE"/>
    <property type="match status" value="1"/>
</dbReference>
<evidence type="ECO:0000313" key="20">
    <source>
        <dbReference type="Proteomes" id="UP000287401"/>
    </source>
</evidence>
<accession>A0A085K258</accession>
<reference evidence="10 17" key="2">
    <citation type="submission" date="2016-02" db="EMBL/GenBank/DDBJ databases">
        <authorList>
            <person name="Wen L."/>
            <person name="He K."/>
            <person name="Yang H."/>
        </authorList>
    </citation>
    <scope>NUCLEOTIDE SEQUENCE [LARGE SCALE GENOMIC DNA]</scope>
    <source>
        <strain evidence="10 17">CD09_2</strain>
    </source>
</reference>
<reference evidence="5 18" key="4">
    <citation type="submission" date="2017-10" db="EMBL/GenBank/DDBJ databases">
        <title>Sphingobium yanoikuyae S72.</title>
        <authorList>
            <person name="Sanchez E."/>
            <person name="Bustos P."/>
            <person name="Mendoza P."/>
            <person name="Guo X."/>
            <person name="Mendoza A."/>
        </authorList>
    </citation>
    <scope>NUCLEOTIDE SEQUENCE [LARGE SCALE GENOMIC DNA]</scope>
    <source>
        <strain evidence="5 18">S72</strain>
    </source>
</reference>
<keyword evidence="3" id="KW-0472">Membrane</keyword>
<keyword evidence="1 8" id="KW-0238">DNA-binding</keyword>
<organism evidence="10 17">
    <name type="scientific">Sphingobium yanoikuyae</name>
    <name type="common">Sphingomonas yanoikuyae</name>
    <dbReference type="NCBI Taxonomy" id="13690"/>
    <lineage>
        <taxon>Bacteria</taxon>
        <taxon>Pseudomonadati</taxon>
        <taxon>Pseudomonadota</taxon>
        <taxon>Alphaproteobacteria</taxon>
        <taxon>Sphingomonadales</taxon>
        <taxon>Sphingomonadaceae</taxon>
        <taxon>Sphingobium</taxon>
    </lineage>
</organism>
<evidence type="ECO:0000256" key="1">
    <source>
        <dbReference type="ARBA" id="ARBA00023125"/>
    </source>
</evidence>
<dbReference type="STRING" id="13690.AX777_13395"/>
<evidence type="ECO:0000313" key="8">
    <source>
        <dbReference type="EMBL" id="KEZ19820.1"/>
    </source>
</evidence>
<dbReference type="EMBL" id="CP060122">
    <property type="protein sequence ID" value="QNG45242.1"/>
    <property type="molecule type" value="Genomic_DNA"/>
</dbReference>
<dbReference type="EMBL" id="CP053021">
    <property type="protein sequence ID" value="QJR04109.1"/>
    <property type="molecule type" value="Genomic_DNA"/>
</dbReference>
<reference evidence="11 21" key="7">
    <citation type="submission" date="2019-12" db="EMBL/GenBank/DDBJ databases">
        <title>Functional and genomic insights into the Sphingobium yanoikuyae YC-JY1, a bacterium efficiently degrading bisphenol A.</title>
        <authorList>
            <person name="Jia Y."/>
            <person name="Li X."/>
            <person name="Wang J."/>
            <person name="Eltoukhy A."/>
            <person name="Lamraoui I."/>
            <person name="Yan Y."/>
        </authorList>
    </citation>
    <scope>NUCLEOTIDE SEQUENCE [LARGE SCALE GENOMIC DNA]</scope>
    <source>
        <strain evidence="11 21">YC-JY1</strain>
    </source>
</reference>
<evidence type="ECO:0000259" key="4">
    <source>
        <dbReference type="PROSITE" id="PS50043"/>
    </source>
</evidence>
<dbReference type="Proteomes" id="UP001162318">
    <property type="component" value="Unassembled WGS sequence"/>
</dbReference>
<evidence type="ECO:0000313" key="6">
    <source>
        <dbReference type="EMBL" id="ATP18102.1"/>
    </source>
</evidence>
<dbReference type="RefSeq" id="WP_010337302.1">
    <property type="nucleotide sequence ID" value="NZ_CAIGKD010000002.1"/>
</dbReference>
<evidence type="ECO:0000313" key="10">
    <source>
        <dbReference type="EMBL" id="OAH44366.1"/>
    </source>
</evidence>
<dbReference type="Proteomes" id="UP000219422">
    <property type="component" value="Chromosome"/>
</dbReference>
<reference evidence="8 15" key="1">
    <citation type="submission" date="2014-03" db="EMBL/GenBank/DDBJ databases">
        <title>Genome sequence of Sphingobium yanoikuyae B1.</title>
        <authorList>
            <person name="Gan H.M."/>
            <person name="Gan H.Y."/>
            <person name="Savka M.A."/>
        </authorList>
    </citation>
    <scope>NUCLEOTIDE SEQUENCE [LARGE SCALE GENOMIC DNA]</scope>
    <source>
        <strain evidence="8 15">B1</strain>
    </source>
</reference>
<dbReference type="Proteomes" id="UP000077262">
    <property type="component" value="Unassembled WGS sequence"/>
</dbReference>
<dbReference type="GeneID" id="57778876"/>
<evidence type="ECO:0000313" key="11">
    <source>
        <dbReference type="EMBL" id="QHD68704.1"/>
    </source>
</evidence>
<dbReference type="Gene3D" id="1.10.10.10">
    <property type="entry name" value="Winged helix-like DNA-binding domain superfamily/Winged helix DNA-binding domain"/>
    <property type="match status" value="1"/>
</dbReference>
<dbReference type="GO" id="GO:0006355">
    <property type="term" value="P:regulation of DNA-templated transcription"/>
    <property type="evidence" value="ECO:0007669"/>
    <property type="project" value="InterPro"/>
</dbReference>
<name>A0A085K258_SPHYA</name>
<keyword evidence="3" id="KW-1133">Transmembrane helix</keyword>
<dbReference type="eggNOG" id="COG2771">
    <property type="taxonomic scope" value="Bacteria"/>
</dbReference>
<dbReference type="Proteomes" id="UP000502611">
    <property type="component" value="Chromosome"/>
</dbReference>
<dbReference type="EMBL" id="QRAL01000031">
    <property type="protein sequence ID" value="RSU53847.1"/>
    <property type="molecule type" value="Genomic_DNA"/>
</dbReference>
<evidence type="ECO:0000313" key="17">
    <source>
        <dbReference type="Proteomes" id="UP000077262"/>
    </source>
</evidence>
<dbReference type="KEGG" id="sya:A6768_18675"/>
<dbReference type="InterPro" id="IPR036388">
    <property type="entry name" value="WH-like_DNA-bd_sf"/>
</dbReference>
<dbReference type="SMART" id="SM00421">
    <property type="entry name" value="HTH_LUXR"/>
    <property type="match status" value="1"/>
</dbReference>
<dbReference type="EMBL" id="CP020925">
    <property type="protein sequence ID" value="ATP18102.1"/>
    <property type="molecule type" value="Genomic_DNA"/>
</dbReference>
<dbReference type="Proteomes" id="UP000037029">
    <property type="component" value="Chromosome"/>
</dbReference>
<dbReference type="CDD" id="cd06170">
    <property type="entry name" value="LuxR_C_like"/>
    <property type="match status" value="1"/>
</dbReference>
<dbReference type="PROSITE" id="PS50043">
    <property type="entry name" value="HTH_LUXR_2"/>
    <property type="match status" value="1"/>
</dbReference>
<evidence type="ECO:0000313" key="12">
    <source>
        <dbReference type="EMBL" id="QJR04109.1"/>
    </source>
</evidence>
<dbReference type="EMBL" id="JGVR01000007">
    <property type="protein sequence ID" value="KEZ19820.1"/>
    <property type="molecule type" value="Genomic_DNA"/>
</dbReference>
<dbReference type="InterPro" id="IPR016032">
    <property type="entry name" value="Sig_transdc_resp-reg_C-effctor"/>
</dbReference>
<dbReference type="EMBL" id="CP023741">
    <property type="protein sequence ID" value="ATI81821.1"/>
    <property type="molecule type" value="Genomic_DNA"/>
</dbReference>
<evidence type="ECO:0000313" key="9">
    <source>
        <dbReference type="EMBL" id="MDH2129820.1"/>
    </source>
</evidence>
<dbReference type="SUPFAM" id="SSF46894">
    <property type="entry name" value="C-terminal effector domain of the bipartite response regulators"/>
    <property type="match status" value="1"/>
</dbReference>
<dbReference type="AlphaFoldDB" id="A0A085K258"/>
<dbReference type="InterPro" id="IPR039420">
    <property type="entry name" value="WalR-like"/>
</dbReference>
<dbReference type="EMBL" id="CP047218">
    <property type="protein sequence ID" value="QHD68704.1"/>
    <property type="molecule type" value="Genomic_DNA"/>
</dbReference>
<evidence type="ECO:0000313" key="18">
    <source>
        <dbReference type="Proteomes" id="UP000219422"/>
    </source>
</evidence>
<evidence type="ECO:0000313" key="13">
    <source>
        <dbReference type="EMBL" id="QNG45242.1"/>
    </source>
</evidence>
<reference evidence="7 19" key="6">
    <citation type="submission" date="2018-10" db="EMBL/GenBank/DDBJ databases">
        <title>Characterization and genome analysis of a novel bacterium Sphingobium yanoikuyae SJTF8 capable of degrading PAHs.</title>
        <authorList>
            <person name="Yin C."/>
            <person name="Xiong W."/>
            <person name="Liang R."/>
        </authorList>
    </citation>
    <scope>NUCLEOTIDE SEQUENCE [LARGE SCALE GENOMIC DNA]</scope>
    <source>
        <strain evidence="7 19">SJTF8</strain>
    </source>
</reference>
<dbReference type="Proteomes" id="UP000028534">
    <property type="component" value="Unassembled WGS sequence"/>
</dbReference>
<dbReference type="EMBL" id="LSTR01000030">
    <property type="protein sequence ID" value="OAH44366.1"/>
    <property type="molecule type" value="Genomic_DNA"/>
</dbReference>
<feature type="transmembrane region" description="Helical" evidence="3">
    <location>
        <begin position="146"/>
        <end position="164"/>
    </location>
</feature>
<dbReference type="Proteomes" id="UP000464086">
    <property type="component" value="Chromosome"/>
</dbReference>
<evidence type="ECO:0000313" key="22">
    <source>
        <dbReference type="Proteomes" id="UP000502611"/>
    </source>
</evidence>
<evidence type="ECO:0000313" key="16">
    <source>
        <dbReference type="Proteomes" id="UP000037029"/>
    </source>
</evidence>
<protein>
    <submittedName>
        <fullName evidence="10">Helix-turn-helix transcriptional regulator</fullName>
    </submittedName>
    <submittedName>
        <fullName evidence="5">LuxR family transcriptional regulator</fullName>
    </submittedName>
    <submittedName>
        <fullName evidence="8">Response regulator containing a CheY-like receiver domain and an HTH DNA-binding domain protein</fullName>
    </submittedName>
</protein>
<sequence>MSNAVASLDDNQRACLRLVAQGYTSKQIAQRTSLTPGTVDQYVYRATVALGAKDRREAARILVEAEKNAQFKQFELKPEPLVEPAMAGEKEASAPSRPTRTGDIPAGAERQEKGRLRQLGNRILATMGGEPHGLNRWQILTTIFRVALWAGGSLAALITMGYWLNHLFG</sequence>
<dbReference type="EMBL" id="JAOCKX010000002">
    <property type="protein sequence ID" value="MDH2129820.1"/>
    <property type="molecule type" value="Genomic_DNA"/>
</dbReference>
<dbReference type="InterPro" id="IPR000792">
    <property type="entry name" value="Tscrpt_reg_LuxR_C"/>
</dbReference>
<dbReference type="Proteomes" id="UP000280708">
    <property type="component" value="Chromosome"/>
</dbReference>
<feature type="domain" description="HTH luxR-type" evidence="4">
    <location>
        <begin position="1"/>
        <end position="66"/>
    </location>
</feature>
<proteinExistence type="predicted"/>
<evidence type="ECO:0000256" key="3">
    <source>
        <dbReference type="SAM" id="Phobius"/>
    </source>
</evidence>
<dbReference type="Proteomes" id="UP000515377">
    <property type="component" value="Chromosome"/>
</dbReference>
<dbReference type="PANTHER" id="PTHR43214">
    <property type="entry name" value="TWO-COMPONENT RESPONSE REGULATOR"/>
    <property type="match status" value="1"/>
</dbReference>
<gene>
    <name evidence="5" type="ORF">A6768_18675</name>
    <name evidence="10" type="ORF">AX777_13395</name>
    <name evidence="6" type="ORF">BV87_06675</name>
    <name evidence="8" type="ORF">CP98_01470</name>
    <name evidence="14" type="ORF">DAH51_20795</name>
    <name evidence="7" type="ORF">EBF16_19145</name>
    <name evidence="11" type="ORF">GS397_17665</name>
    <name evidence="13" type="ORF">H3V42_26095</name>
    <name evidence="12" type="ORF">HH800_19065</name>
    <name evidence="9" type="ORF">N5J77_01690</name>
</gene>
<dbReference type="EMBL" id="CP033230">
    <property type="protein sequence ID" value="AYO78813.1"/>
    <property type="molecule type" value="Genomic_DNA"/>
</dbReference>
<reference evidence="9" key="10">
    <citation type="submission" date="2022-09" db="EMBL/GenBank/DDBJ databases">
        <title>Intensive care unit water sources are persistently colonized with multi-drug resistant bacteria and are the site of extensive horizontal gene transfer of antibiotic resistance genes.</title>
        <authorList>
            <person name="Diorio-Toth L."/>
        </authorList>
    </citation>
    <scope>NUCLEOTIDE SEQUENCE</scope>
    <source>
        <strain evidence="9">GD03659</strain>
    </source>
</reference>
<evidence type="ECO:0000313" key="5">
    <source>
        <dbReference type="EMBL" id="ATI81821.1"/>
    </source>
</evidence>
<reference evidence="12 22" key="8">
    <citation type="submission" date="2020-04" db="EMBL/GenBank/DDBJ databases">
        <title>The Whole Genome Analysis of High salt-tolerant Sphingobium yanoikuyae YC-XJ2 with Aryl organophosphorus flame retardants (aryl-OPFRs)-degrading capacity and characteristics of Related phosphotriesterase.</title>
        <authorList>
            <person name="Li X."/>
        </authorList>
    </citation>
    <scope>NUCLEOTIDE SEQUENCE [LARGE SCALE GENOMIC DNA]</scope>
    <source>
        <strain evidence="12 22">YC-XJ2</strain>
    </source>
</reference>
<evidence type="ECO:0000313" key="15">
    <source>
        <dbReference type="Proteomes" id="UP000028534"/>
    </source>
</evidence>